<dbReference type="InterPro" id="IPR015421">
    <property type="entry name" value="PyrdxlP-dep_Trfase_major"/>
</dbReference>
<organism evidence="15 16">
    <name type="scientific">Nephila pilipes</name>
    <name type="common">Giant wood spider</name>
    <name type="synonym">Nephila maculata</name>
    <dbReference type="NCBI Taxonomy" id="299642"/>
    <lineage>
        <taxon>Eukaryota</taxon>
        <taxon>Metazoa</taxon>
        <taxon>Ecdysozoa</taxon>
        <taxon>Arthropoda</taxon>
        <taxon>Chelicerata</taxon>
        <taxon>Arachnida</taxon>
        <taxon>Araneae</taxon>
        <taxon>Araneomorphae</taxon>
        <taxon>Entelegynae</taxon>
        <taxon>Araneoidea</taxon>
        <taxon>Nephilidae</taxon>
        <taxon>Nephila</taxon>
    </lineage>
</organism>
<dbReference type="GO" id="GO:0004838">
    <property type="term" value="F:L-tyrosine-2-oxoglutarate transaminase activity"/>
    <property type="evidence" value="ECO:0007669"/>
    <property type="project" value="InterPro"/>
</dbReference>
<gene>
    <name evidence="15" type="primary">Tat</name>
    <name evidence="15" type="ORF">NPIL_149061</name>
</gene>
<evidence type="ECO:0000256" key="10">
    <source>
        <dbReference type="ARBA" id="ARBA00022898"/>
    </source>
</evidence>
<comment type="catalytic activity">
    <reaction evidence="13">
        <text>L-tyrosine + 2-oxoglutarate = 3-(4-hydroxyphenyl)pyruvate + L-glutamate</text>
        <dbReference type="Rhea" id="RHEA:15093"/>
        <dbReference type="ChEBI" id="CHEBI:16810"/>
        <dbReference type="ChEBI" id="CHEBI:29985"/>
        <dbReference type="ChEBI" id="CHEBI:36242"/>
        <dbReference type="ChEBI" id="CHEBI:58315"/>
        <dbReference type="EC" id="2.6.1.5"/>
    </reaction>
</comment>
<evidence type="ECO:0000256" key="4">
    <source>
        <dbReference type="ARBA" id="ARBA00011738"/>
    </source>
</evidence>
<reference evidence="15" key="1">
    <citation type="submission" date="2020-08" db="EMBL/GenBank/DDBJ databases">
        <title>Multicomponent nature underlies the extraordinary mechanical properties of spider dragline silk.</title>
        <authorList>
            <person name="Kono N."/>
            <person name="Nakamura H."/>
            <person name="Mori M."/>
            <person name="Yoshida Y."/>
            <person name="Ohtoshi R."/>
            <person name="Malay A.D."/>
            <person name="Moran D.A.P."/>
            <person name="Tomita M."/>
            <person name="Numata K."/>
            <person name="Arakawa K."/>
        </authorList>
    </citation>
    <scope>NUCLEOTIDE SEQUENCE</scope>
</reference>
<dbReference type="GO" id="GO:0030170">
    <property type="term" value="F:pyridoxal phosphate binding"/>
    <property type="evidence" value="ECO:0007669"/>
    <property type="project" value="InterPro"/>
</dbReference>
<keyword evidence="8" id="KW-0808">Transferase</keyword>
<dbReference type="Pfam" id="PF00155">
    <property type="entry name" value="Aminotran_1_2"/>
    <property type="match status" value="1"/>
</dbReference>
<dbReference type="InterPro" id="IPR015422">
    <property type="entry name" value="PyrdxlP-dep_Trfase_small"/>
</dbReference>
<dbReference type="FunFam" id="3.40.640.10:FF:000048">
    <property type="entry name" value="tyrosine aminotransferase"/>
    <property type="match status" value="1"/>
</dbReference>
<evidence type="ECO:0000256" key="11">
    <source>
        <dbReference type="ARBA" id="ARBA00023232"/>
    </source>
</evidence>
<dbReference type="InterPro" id="IPR005958">
    <property type="entry name" value="TyrNic_aminoTrfase"/>
</dbReference>
<keyword evidence="10" id="KW-0663">Pyridoxal phosphate</keyword>
<evidence type="ECO:0000256" key="13">
    <source>
        <dbReference type="ARBA" id="ARBA00047798"/>
    </source>
</evidence>
<comment type="similarity">
    <text evidence="3">Belongs to the class-I pyridoxal-phosphate-dependent aminotransferase family.</text>
</comment>
<dbReference type="CDD" id="cd00609">
    <property type="entry name" value="AAT_like"/>
    <property type="match status" value="1"/>
</dbReference>
<dbReference type="Gene3D" id="3.90.1150.10">
    <property type="entry name" value="Aspartate Aminotransferase, domain 1"/>
    <property type="match status" value="1"/>
</dbReference>
<keyword evidence="11" id="KW-0585">Phenylalanine catabolism</keyword>
<evidence type="ECO:0000256" key="5">
    <source>
        <dbReference type="ARBA" id="ARBA00012749"/>
    </source>
</evidence>
<dbReference type="EMBL" id="BMAW01033804">
    <property type="protein sequence ID" value="GFU31958.1"/>
    <property type="molecule type" value="Genomic_DNA"/>
</dbReference>
<evidence type="ECO:0000256" key="12">
    <source>
        <dbReference type="ARBA" id="ARBA00031696"/>
    </source>
</evidence>
<dbReference type="InterPro" id="IPR004838">
    <property type="entry name" value="NHTrfase_class1_PyrdxlP-BS"/>
</dbReference>
<evidence type="ECO:0000313" key="16">
    <source>
        <dbReference type="Proteomes" id="UP000887013"/>
    </source>
</evidence>
<proteinExistence type="inferred from homology"/>
<dbReference type="PROSITE" id="PS00105">
    <property type="entry name" value="AA_TRANSFER_CLASS_1"/>
    <property type="match status" value="1"/>
</dbReference>
<keyword evidence="9" id="KW-0828">Tyrosine catabolism</keyword>
<evidence type="ECO:0000256" key="9">
    <source>
        <dbReference type="ARBA" id="ARBA00022878"/>
    </source>
</evidence>
<evidence type="ECO:0000256" key="7">
    <source>
        <dbReference type="ARBA" id="ARBA00022576"/>
    </source>
</evidence>
<dbReference type="PANTHER" id="PTHR45744">
    <property type="entry name" value="TYROSINE AMINOTRANSFERASE"/>
    <property type="match status" value="1"/>
</dbReference>
<dbReference type="GO" id="GO:0006572">
    <property type="term" value="P:L-tyrosine catabolic process"/>
    <property type="evidence" value="ECO:0007669"/>
    <property type="project" value="UniProtKB-KW"/>
</dbReference>
<dbReference type="OrthoDB" id="7042322at2759"/>
<keyword evidence="16" id="KW-1185">Reference proteome</keyword>
<dbReference type="NCBIfam" id="TIGR01265">
    <property type="entry name" value="tyr_nico_aTase"/>
    <property type="match status" value="1"/>
</dbReference>
<keyword evidence="7 15" id="KW-0032">Aminotransferase</keyword>
<dbReference type="InterPro" id="IPR004839">
    <property type="entry name" value="Aminotransferase_I/II_large"/>
</dbReference>
<evidence type="ECO:0000313" key="15">
    <source>
        <dbReference type="EMBL" id="GFU31958.1"/>
    </source>
</evidence>
<sequence length="535" mass="60112">MVPRSLDLSPFVYFLWCVMMTNVYDISVNYEMDLEERIAIAAVKMCETPGIYKNVRQSMHRRYHAYIHVDRWNFDSCDAKQVKSTSSHLHLFIESVCLLPGFVSMKTKRSWNVKPSKFASSTVNPIRSIVDNLHINPNPGKSVISLSIGDPTTFGNLQPCPEITSAIVESVTSTEYNGYAPSTGYRRSREAVAEYASRPETPLEPEDVLLTSGCSHALEMCILGLANPGQNILIPRPGFSIYKTIAQSMDIETKSYDLLPNLGWQVDLAHLESQIDSETAAIVINNPSNPCGSVFSKRHLKAIVEVANRNCVPIIADEIYEDFVFRGEEFYPIATLSTHVPILSCGGLTKKFLVPGWRMGWILIHDRQGIFGKEVRSGLQALSQRIIGSNTIVQGALPSILQDTPETFFEDNIETVERNAVLAHSILNDVPGLCPIMPKGAMYMMVGIQKTSFSKFKHDMDFVECLMSEQSVFCLPGRCFDYPNYFRIVLTVPEPLMREACDRIKEFCTNHYTLDTPTSSFNTEMLLKNQMPLQV</sequence>
<dbReference type="AlphaFoldDB" id="A0A8X6QLN8"/>
<evidence type="ECO:0000259" key="14">
    <source>
        <dbReference type="Pfam" id="PF00155"/>
    </source>
</evidence>
<feature type="domain" description="Aminotransferase class I/classII large" evidence="14">
    <location>
        <begin position="142"/>
        <end position="504"/>
    </location>
</feature>
<accession>A0A8X6QLN8</accession>
<evidence type="ECO:0000256" key="6">
    <source>
        <dbReference type="ARBA" id="ARBA00015959"/>
    </source>
</evidence>
<evidence type="ECO:0000256" key="8">
    <source>
        <dbReference type="ARBA" id="ARBA00022679"/>
    </source>
</evidence>
<dbReference type="PANTHER" id="PTHR45744:SF2">
    <property type="entry name" value="TYROSINE AMINOTRANSFERASE"/>
    <property type="match status" value="1"/>
</dbReference>
<comment type="subunit">
    <text evidence="4">Homodimer.</text>
</comment>
<evidence type="ECO:0000256" key="3">
    <source>
        <dbReference type="ARBA" id="ARBA00007441"/>
    </source>
</evidence>
<name>A0A8X6QLN8_NEPPI</name>
<protein>
    <recommendedName>
        <fullName evidence="6">Tyrosine aminotransferase</fullName>
        <ecNumber evidence="5">2.6.1.5</ecNumber>
    </recommendedName>
    <alternativeName>
        <fullName evidence="12">L-tyrosine:2-oxoglutarate aminotransferase</fullName>
    </alternativeName>
</protein>
<dbReference type="NCBIfam" id="TIGR01264">
    <property type="entry name" value="tyr_amTase_E"/>
    <property type="match status" value="1"/>
</dbReference>
<comment type="caution">
    <text evidence="15">The sequence shown here is derived from an EMBL/GenBank/DDBJ whole genome shotgun (WGS) entry which is preliminary data.</text>
</comment>
<dbReference type="GO" id="GO:0006559">
    <property type="term" value="P:L-phenylalanine catabolic process"/>
    <property type="evidence" value="ECO:0007669"/>
    <property type="project" value="UniProtKB-KW"/>
</dbReference>
<dbReference type="Proteomes" id="UP000887013">
    <property type="component" value="Unassembled WGS sequence"/>
</dbReference>
<dbReference type="InterPro" id="IPR005957">
    <property type="entry name" value="Tyrosine_aminoTrfase"/>
</dbReference>
<comment type="pathway">
    <text evidence="2">Amino-acid degradation; L-phenylalanine degradation; acetoacetate and fumarate from L-phenylalanine: step 2/6.</text>
</comment>
<evidence type="ECO:0000256" key="1">
    <source>
        <dbReference type="ARBA" id="ARBA00001933"/>
    </source>
</evidence>
<dbReference type="Gene3D" id="3.40.640.10">
    <property type="entry name" value="Type I PLP-dependent aspartate aminotransferase-like (Major domain)"/>
    <property type="match status" value="1"/>
</dbReference>
<dbReference type="InterPro" id="IPR015424">
    <property type="entry name" value="PyrdxlP-dep_Trfase"/>
</dbReference>
<dbReference type="EC" id="2.6.1.5" evidence="5"/>
<dbReference type="SUPFAM" id="SSF53383">
    <property type="entry name" value="PLP-dependent transferases"/>
    <property type="match status" value="1"/>
</dbReference>
<evidence type="ECO:0000256" key="2">
    <source>
        <dbReference type="ARBA" id="ARBA00005203"/>
    </source>
</evidence>
<comment type="cofactor">
    <cofactor evidence="1">
        <name>pyridoxal 5'-phosphate</name>
        <dbReference type="ChEBI" id="CHEBI:597326"/>
    </cofactor>
</comment>